<feature type="compositionally biased region" description="Basic and acidic residues" evidence="1">
    <location>
        <begin position="375"/>
        <end position="392"/>
    </location>
</feature>
<dbReference type="InterPro" id="IPR041664">
    <property type="entry name" value="AAA_16"/>
</dbReference>
<dbReference type="EMBL" id="JBEZNA010000003">
    <property type="protein sequence ID" value="MEU9576095.1"/>
    <property type="molecule type" value="Genomic_DNA"/>
</dbReference>
<protein>
    <submittedName>
        <fullName evidence="3">FxSxx-COOH system tetratricopeptide repeat protein</fullName>
    </submittedName>
</protein>
<organism evidence="3 4">
    <name type="scientific">Streptomyces chilikensis</name>
    <dbReference type="NCBI Taxonomy" id="1194079"/>
    <lineage>
        <taxon>Bacteria</taxon>
        <taxon>Bacillati</taxon>
        <taxon>Actinomycetota</taxon>
        <taxon>Actinomycetes</taxon>
        <taxon>Kitasatosporales</taxon>
        <taxon>Streptomycetaceae</taxon>
        <taxon>Streptomyces</taxon>
    </lineage>
</organism>
<keyword evidence="4" id="KW-1185">Reference proteome</keyword>
<comment type="caution">
    <text evidence="3">The sequence shown here is derived from an EMBL/GenBank/DDBJ whole genome shotgun (WGS) entry which is preliminary data.</text>
</comment>
<proteinExistence type="predicted"/>
<gene>
    <name evidence="3" type="primary">fxsT</name>
    <name evidence="3" type="ORF">AB0D95_02170</name>
</gene>
<dbReference type="Gene3D" id="3.40.50.300">
    <property type="entry name" value="P-loop containing nucleotide triphosphate hydrolases"/>
    <property type="match status" value="1"/>
</dbReference>
<dbReference type="Pfam" id="PF13191">
    <property type="entry name" value="AAA_16"/>
    <property type="match status" value="1"/>
</dbReference>
<dbReference type="Pfam" id="PF13424">
    <property type="entry name" value="TPR_12"/>
    <property type="match status" value="6"/>
</dbReference>
<dbReference type="RefSeq" id="WP_359268125.1">
    <property type="nucleotide sequence ID" value="NZ_JBEZNA010000003.1"/>
</dbReference>
<evidence type="ECO:0000259" key="2">
    <source>
        <dbReference type="Pfam" id="PF13191"/>
    </source>
</evidence>
<dbReference type="PANTHER" id="PTHR46082:SF11">
    <property type="entry name" value="AAA+ ATPASE DOMAIN-CONTAINING PROTEIN-RELATED"/>
    <property type="match status" value="1"/>
</dbReference>
<dbReference type="Gene3D" id="1.25.40.10">
    <property type="entry name" value="Tetratricopeptide repeat domain"/>
    <property type="match status" value="3"/>
</dbReference>
<reference evidence="3 4" key="1">
    <citation type="submission" date="2024-06" db="EMBL/GenBank/DDBJ databases">
        <title>The Natural Products Discovery Center: Release of the First 8490 Sequenced Strains for Exploring Actinobacteria Biosynthetic Diversity.</title>
        <authorList>
            <person name="Kalkreuter E."/>
            <person name="Kautsar S.A."/>
            <person name="Yang D."/>
            <person name="Bader C.D."/>
            <person name="Teijaro C.N."/>
            <person name="Fluegel L."/>
            <person name="Davis C.M."/>
            <person name="Simpson J.R."/>
            <person name="Lauterbach L."/>
            <person name="Steele A.D."/>
            <person name="Gui C."/>
            <person name="Meng S."/>
            <person name="Li G."/>
            <person name="Viehrig K."/>
            <person name="Ye F."/>
            <person name="Su P."/>
            <person name="Kiefer A.F."/>
            <person name="Nichols A."/>
            <person name="Cepeda A.J."/>
            <person name="Yan W."/>
            <person name="Fan B."/>
            <person name="Jiang Y."/>
            <person name="Adhikari A."/>
            <person name="Zheng C.-J."/>
            <person name="Schuster L."/>
            <person name="Cowan T.M."/>
            <person name="Smanski M.J."/>
            <person name="Chevrette M.G."/>
            <person name="De Carvalho L.P.S."/>
            <person name="Shen B."/>
        </authorList>
    </citation>
    <scope>NUCLEOTIDE SEQUENCE [LARGE SCALE GENOMIC DNA]</scope>
    <source>
        <strain evidence="3 4">NPDC048117</strain>
    </source>
</reference>
<evidence type="ECO:0000256" key="1">
    <source>
        <dbReference type="SAM" id="MobiDB-lite"/>
    </source>
</evidence>
<dbReference type="InterPro" id="IPR027417">
    <property type="entry name" value="P-loop_NTPase"/>
</dbReference>
<dbReference type="PANTHER" id="PTHR46082">
    <property type="entry name" value="ATP/GTP-BINDING PROTEIN-RELATED"/>
    <property type="match status" value="1"/>
</dbReference>
<accession>A0ABV3EIV2</accession>
<dbReference type="NCBIfam" id="NF040586">
    <property type="entry name" value="FxSxx_TPR"/>
    <property type="match status" value="1"/>
</dbReference>
<evidence type="ECO:0000313" key="3">
    <source>
        <dbReference type="EMBL" id="MEU9576095.1"/>
    </source>
</evidence>
<dbReference type="InterPro" id="IPR053137">
    <property type="entry name" value="NLR-like"/>
</dbReference>
<evidence type="ECO:0000313" key="4">
    <source>
        <dbReference type="Proteomes" id="UP001551584"/>
    </source>
</evidence>
<dbReference type="SUPFAM" id="SSF52540">
    <property type="entry name" value="P-loop containing nucleoside triphosphate hydrolases"/>
    <property type="match status" value="1"/>
</dbReference>
<dbReference type="Proteomes" id="UP001551584">
    <property type="component" value="Unassembled WGS sequence"/>
</dbReference>
<feature type="domain" description="Orc1-like AAA ATPase" evidence="2">
    <location>
        <begin position="71"/>
        <end position="267"/>
    </location>
</feature>
<name>A0ABV3EIV2_9ACTN</name>
<feature type="region of interest" description="Disordered" evidence="1">
    <location>
        <begin position="373"/>
        <end position="392"/>
    </location>
</feature>
<dbReference type="SUPFAM" id="SSF48452">
    <property type="entry name" value="TPR-like"/>
    <property type="match status" value="3"/>
</dbReference>
<sequence length="970" mass="103773">MTGVSGEAPGQQAAAGIRASHGAIAAGGDVVGSSTQYITAGQAFVLPPEAYRPIPDDAADGGISNIASDLFVGRNDELTALKGAFTRPGKVVVHAVHGLGGVGKSALAAHWAGRRPERLRWWVTADDASAVDAGLAALARALQPALAALPAEVQSERAVDWLTRHDGWLLVLDNVEDPRHIRPLLDRLPGGRILITTRRATGWHHHATAIRLGVFRPDESLELFTRVLTHHGPRDTDGADAVCEELGHLALAVEQAAAYCAETGIPPLAYLDLLAQWPATMFAAGAEGGDAERTIARIWHLTLDRLSDTPLAGDLLRVLAWYAPDRIPRSLLEGLAEPPRLAAAIGRLTAYSMITDNGDATWSVHRLVQALARTPDPDDPHRRPEAIDHARDQATTRLADTFPTGSHDQPDTWPLCRAVLPHADALTHHHTPDHDTTQTARVLHLTALYRSGQGALAPAIRALQRALATEERIRGNDHPHTLTTRSNLARAYRSAGELSRAVQLQECTLHDSERVLGNDHPDTLITRNNLAYTYRVAGRVDDAITLGEQVAAGLSRLFGDDSRETLIARGNLASAYSQAGRTTDSIALNEQVAADFARLLGDDHPDTLIARGNLVSSYNETGRTAEAVALAEQVAADVSRVLGKDHPRTLSARTNLASSYDSAGLTAEAISLGEQVEADLGRVLGEDHPETLTARANLAHSYNSAGRTAEALTLSEQIAVARARVLGEDHPDTLTTRANLAYYYHQMERTADAMTLGLQVAAARARVLGIDHPDTLTACHNLAAACRSAGRNATAIALGERVAAARARVLGEDTPDTLTARASLATAYTRAGRATEAVVLGEQIVAARARVLGEDNPDTLTAQANLASAYASAGRAADAIALQEHVIAARTRVLGKDHLDTLIIRGNLAVTYWDAGRPHDALALLRQVVTERERVLGPDHPKSMQVVKTLHKWIQIVTKDDGRSADPSPR</sequence>
<dbReference type="InterPro" id="IPR011990">
    <property type="entry name" value="TPR-like_helical_dom_sf"/>
</dbReference>